<dbReference type="InterPro" id="IPR000782">
    <property type="entry name" value="FAS1_domain"/>
</dbReference>
<protein>
    <recommendedName>
        <fullName evidence="3">FAS1 domain-containing protein</fullName>
    </recommendedName>
</protein>
<proteinExistence type="predicted"/>
<dbReference type="PANTHER" id="PTHR10900">
    <property type="entry name" value="PERIOSTIN-RELATED"/>
    <property type="match status" value="1"/>
</dbReference>
<feature type="chain" id="PRO_5044774893" description="FAS1 domain-containing protein" evidence="2">
    <location>
        <begin position="23"/>
        <end position="235"/>
    </location>
</feature>
<dbReference type="SUPFAM" id="SSF82153">
    <property type="entry name" value="FAS1 domain"/>
    <property type="match status" value="1"/>
</dbReference>
<dbReference type="InterPro" id="IPR050904">
    <property type="entry name" value="Adhesion/Biosynth-related"/>
</dbReference>
<comment type="caution">
    <text evidence="4">The sequence shown here is derived from an EMBL/GenBank/DDBJ whole genome shotgun (WGS) entry which is preliminary data.</text>
</comment>
<evidence type="ECO:0000259" key="3">
    <source>
        <dbReference type="PROSITE" id="PS50213"/>
    </source>
</evidence>
<reference evidence="4 5" key="1">
    <citation type="submission" date="2024-09" db="EMBL/GenBank/DDBJ databases">
        <title>Chromosome-scale assembly of Riccia fluitans.</title>
        <authorList>
            <person name="Paukszto L."/>
            <person name="Sawicki J."/>
            <person name="Karawczyk K."/>
            <person name="Piernik-Szablinska J."/>
            <person name="Szczecinska M."/>
            <person name="Mazdziarz M."/>
        </authorList>
    </citation>
    <scope>NUCLEOTIDE SEQUENCE [LARGE SCALE GENOMIC DNA]</scope>
    <source>
        <strain evidence="4">Rf_01</strain>
        <tissue evidence="4">Aerial parts of the thallus</tissue>
    </source>
</reference>
<dbReference type="PROSITE" id="PS50213">
    <property type="entry name" value="FAS1"/>
    <property type="match status" value="1"/>
</dbReference>
<evidence type="ECO:0000256" key="2">
    <source>
        <dbReference type="SAM" id="SignalP"/>
    </source>
</evidence>
<evidence type="ECO:0000313" key="5">
    <source>
        <dbReference type="Proteomes" id="UP001605036"/>
    </source>
</evidence>
<dbReference type="PANTHER" id="PTHR10900:SF77">
    <property type="entry name" value="FI19380P1"/>
    <property type="match status" value="1"/>
</dbReference>
<gene>
    <name evidence="4" type="ORF">R1flu_017051</name>
</gene>
<organism evidence="4 5">
    <name type="scientific">Riccia fluitans</name>
    <dbReference type="NCBI Taxonomy" id="41844"/>
    <lineage>
        <taxon>Eukaryota</taxon>
        <taxon>Viridiplantae</taxon>
        <taxon>Streptophyta</taxon>
        <taxon>Embryophyta</taxon>
        <taxon>Marchantiophyta</taxon>
        <taxon>Marchantiopsida</taxon>
        <taxon>Marchantiidae</taxon>
        <taxon>Marchantiales</taxon>
        <taxon>Ricciaceae</taxon>
        <taxon>Riccia</taxon>
    </lineage>
</organism>
<dbReference type="AlphaFoldDB" id="A0ABD1YPE7"/>
<feature type="compositionally biased region" description="Pro residues" evidence="1">
    <location>
        <begin position="186"/>
        <end position="209"/>
    </location>
</feature>
<feature type="domain" description="FAS1" evidence="3">
    <location>
        <begin position="27"/>
        <end position="172"/>
    </location>
</feature>
<dbReference type="Gene3D" id="2.30.180.10">
    <property type="entry name" value="FAS1 domain"/>
    <property type="match status" value="1"/>
</dbReference>
<dbReference type="SMART" id="SM00554">
    <property type="entry name" value="FAS1"/>
    <property type="match status" value="1"/>
</dbReference>
<sequence length="235" mass="23666">MRIFTAFLLSLLVLGAVWQADAQASCSTTLSDALASTADLSSLNTVVQAAGLQSMLDDTALNVTVFAPNNAAMAGLLNVLNDSGLNLSAVTAPGSNRAASIILYHILPSAQSSAQLVNGAVEPTLLSGYNVTIDKNTTTANVTIEGEKSSATVLTPDINVCRSYVHIINAVLLPADLTDIPVYTPAPPGAAPSPPGTVTPPPPPPPPPNSAGARSASSLLMGAAAAALVAVFTAL</sequence>
<keyword evidence="5" id="KW-1185">Reference proteome</keyword>
<keyword evidence="2" id="KW-0732">Signal</keyword>
<feature type="signal peptide" evidence="2">
    <location>
        <begin position="1"/>
        <end position="22"/>
    </location>
</feature>
<dbReference type="InterPro" id="IPR036378">
    <property type="entry name" value="FAS1_dom_sf"/>
</dbReference>
<accession>A0ABD1YPE7</accession>
<evidence type="ECO:0000256" key="1">
    <source>
        <dbReference type="SAM" id="MobiDB-lite"/>
    </source>
</evidence>
<name>A0ABD1YPE7_9MARC</name>
<dbReference type="Pfam" id="PF02469">
    <property type="entry name" value="Fasciclin"/>
    <property type="match status" value="1"/>
</dbReference>
<feature type="region of interest" description="Disordered" evidence="1">
    <location>
        <begin position="186"/>
        <end position="215"/>
    </location>
</feature>
<evidence type="ECO:0000313" key="4">
    <source>
        <dbReference type="EMBL" id="KAL2632365.1"/>
    </source>
</evidence>
<dbReference type="Proteomes" id="UP001605036">
    <property type="component" value="Unassembled WGS sequence"/>
</dbReference>
<dbReference type="EMBL" id="JBHFFA010000004">
    <property type="protein sequence ID" value="KAL2632365.1"/>
    <property type="molecule type" value="Genomic_DNA"/>
</dbReference>